<dbReference type="EMBL" id="FYAJ01000002">
    <property type="protein sequence ID" value="SMY34245.1"/>
    <property type="molecule type" value="Genomic_DNA"/>
</dbReference>
<sequence>MKKYIQYLTKSESQTFAVWIQTVFLAVGVIYGIQQLSYMSDEQSSREAEKYLEYYRDYRKNEQNKVSQVAIFYQEAARVDDPEKLDKIQLKKIYSYETELIEFLTDVSICNRFGLCSDSAAQLVCSDTVWLHQNLSNAESIEKFNPQRTKRLAWRYERLLNENCSLIHVIAYRMGMNI</sequence>
<keyword evidence="3" id="KW-1185">Reference proteome</keyword>
<keyword evidence="1" id="KW-1133">Transmembrane helix</keyword>
<keyword evidence="1" id="KW-0472">Membrane</keyword>
<organism evidence="2 3">
    <name type="scientific">Photobacterium andalusiense</name>
    <dbReference type="NCBI Taxonomy" id="2204296"/>
    <lineage>
        <taxon>Bacteria</taxon>
        <taxon>Pseudomonadati</taxon>
        <taxon>Pseudomonadota</taxon>
        <taxon>Gammaproteobacteria</taxon>
        <taxon>Vibrionales</taxon>
        <taxon>Vibrionaceae</taxon>
        <taxon>Photobacterium</taxon>
    </lineage>
</organism>
<dbReference type="AlphaFoldDB" id="A0A1Y6MCF5"/>
<evidence type="ECO:0000256" key="1">
    <source>
        <dbReference type="SAM" id="Phobius"/>
    </source>
</evidence>
<evidence type="ECO:0000313" key="3">
    <source>
        <dbReference type="Proteomes" id="UP000195719"/>
    </source>
</evidence>
<keyword evidence="1" id="KW-0812">Transmembrane</keyword>
<feature type="transmembrane region" description="Helical" evidence="1">
    <location>
        <begin position="16"/>
        <end position="33"/>
    </location>
</feature>
<dbReference type="Proteomes" id="UP000195719">
    <property type="component" value="Unassembled WGS sequence"/>
</dbReference>
<dbReference type="RefSeq" id="WP_087853016.1">
    <property type="nucleotide sequence ID" value="NZ_FYAJ01000002.1"/>
</dbReference>
<protein>
    <submittedName>
        <fullName evidence="2">Uncharacterized protein</fullName>
    </submittedName>
</protein>
<name>A0A1Y6MCF5_9GAMM</name>
<evidence type="ECO:0000313" key="2">
    <source>
        <dbReference type="EMBL" id="SMY34245.1"/>
    </source>
</evidence>
<proteinExistence type="predicted"/>
<gene>
    <name evidence="2" type="ORF">PAND9192_01233</name>
</gene>
<reference evidence="3" key="1">
    <citation type="submission" date="2017-06" db="EMBL/GenBank/DDBJ databases">
        <authorList>
            <person name="Rodrigo-Torres L."/>
            <person name="Arahal R.D."/>
            <person name="Lucena T."/>
        </authorList>
    </citation>
    <scope>NUCLEOTIDE SEQUENCE [LARGE SCALE GENOMIC DNA]</scope>
    <source>
        <strain evidence="3">CECT 9192</strain>
    </source>
</reference>
<accession>A0A1Y6MCF5</accession>